<keyword evidence="4" id="KW-0904">Protein phosphatase</keyword>
<dbReference type="Pfam" id="PF00149">
    <property type="entry name" value="Metallophos"/>
    <property type="match status" value="1"/>
</dbReference>
<dbReference type="EMBL" id="SNRW01010520">
    <property type="protein sequence ID" value="KAA6376443.1"/>
    <property type="molecule type" value="Genomic_DNA"/>
</dbReference>
<gene>
    <name evidence="11" type="ORF">EZS28_028030</name>
</gene>
<organism evidence="11 12">
    <name type="scientific">Streblomastix strix</name>
    <dbReference type="NCBI Taxonomy" id="222440"/>
    <lineage>
        <taxon>Eukaryota</taxon>
        <taxon>Metamonada</taxon>
        <taxon>Preaxostyla</taxon>
        <taxon>Oxymonadida</taxon>
        <taxon>Streblomastigidae</taxon>
        <taxon>Streblomastix</taxon>
    </lineage>
</organism>
<dbReference type="GO" id="GO:0046872">
    <property type="term" value="F:metal ion binding"/>
    <property type="evidence" value="ECO:0007669"/>
    <property type="project" value="UniProtKB-KW"/>
</dbReference>
<dbReference type="GO" id="GO:0005634">
    <property type="term" value="C:nucleus"/>
    <property type="evidence" value="ECO:0007669"/>
    <property type="project" value="TreeGrafter"/>
</dbReference>
<evidence type="ECO:0000256" key="3">
    <source>
        <dbReference type="ARBA" id="ARBA00022801"/>
    </source>
</evidence>
<dbReference type="Proteomes" id="UP000324800">
    <property type="component" value="Unassembled WGS sequence"/>
</dbReference>
<dbReference type="OrthoDB" id="256429at2759"/>
<evidence type="ECO:0000256" key="4">
    <source>
        <dbReference type="ARBA" id="ARBA00022912"/>
    </source>
</evidence>
<evidence type="ECO:0000313" key="11">
    <source>
        <dbReference type="EMBL" id="KAA6376443.1"/>
    </source>
</evidence>
<feature type="domain" description="Serine/threonine specific protein phosphatases" evidence="10">
    <location>
        <begin position="638"/>
        <end position="643"/>
    </location>
</feature>
<dbReference type="InterPro" id="IPR050341">
    <property type="entry name" value="PP1_catalytic_subunit"/>
</dbReference>
<dbReference type="PANTHER" id="PTHR11668:SF300">
    <property type="entry name" value="SERINE_THREONINE-PROTEIN PHOSPHATASE"/>
    <property type="match status" value="1"/>
</dbReference>
<dbReference type="PANTHER" id="PTHR11668">
    <property type="entry name" value="SERINE/THREONINE PROTEIN PHOSPHATASE"/>
    <property type="match status" value="1"/>
</dbReference>
<dbReference type="Gene3D" id="3.60.21.10">
    <property type="match status" value="1"/>
</dbReference>
<comment type="catalytic activity">
    <reaction evidence="6">
        <text>O-phospho-L-seryl-[protein] + H2O = L-seryl-[protein] + phosphate</text>
        <dbReference type="Rhea" id="RHEA:20629"/>
        <dbReference type="Rhea" id="RHEA-COMP:9863"/>
        <dbReference type="Rhea" id="RHEA-COMP:11604"/>
        <dbReference type="ChEBI" id="CHEBI:15377"/>
        <dbReference type="ChEBI" id="CHEBI:29999"/>
        <dbReference type="ChEBI" id="CHEBI:43474"/>
        <dbReference type="ChEBI" id="CHEBI:83421"/>
        <dbReference type="EC" id="3.1.3.16"/>
    </reaction>
</comment>
<evidence type="ECO:0000259" key="10">
    <source>
        <dbReference type="PROSITE" id="PS00125"/>
    </source>
</evidence>
<dbReference type="SUPFAM" id="SSF56300">
    <property type="entry name" value="Metallo-dependent phosphatases"/>
    <property type="match status" value="1"/>
</dbReference>
<evidence type="ECO:0000256" key="2">
    <source>
        <dbReference type="ARBA" id="ARBA00022723"/>
    </source>
</evidence>
<evidence type="ECO:0000256" key="8">
    <source>
        <dbReference type="RuleBase" id="RU004273"/>
    </source>
</evidence>
<evidence type="ECO:0000256" key="6">
    <source>
        <dbReference type="ARBA" id="ARBA00047761"/>
    </source>
</evidence>
<keyword evidence="3 8" id="KW-0378">Hydrolase</keyword>
<feature type="non-terminal residue" evidence="11">
    <location>
        <position position="1000"/>
    </location>
</feature>
<evidence type="ECO:0000256" key="1">
    <source>
        <dbReference type="ARBA" id="ARBA00001936"/>
    </source>
</evidence>
<comment type="similarity">
    <text evidence="8">Belongs to the PPP phosphatase family.</text>
</comment>
<dbReference type="GO" id="GO:0004722">
    <property type="term" value="F:protein serine/threonine phosphatase activity"/>
    <property type="evidence" value="ECO:0007669"/>
    <property type="project" value="UniProtKB-EC"/>
</dbReference>
<dbReference type="GO" id="GO:0005737">
    <property type="term" value="C:cytoplasm"/>
    <property type="evidence" value="ECO:0007669"/>
    <property type="project" value="TreeGrafter"/>
</dbReference>
<feature type="region of interest" description="Disordered" evidence="9">
    <location>
        <begin position="211"/>
        <end position="231"/>
    </location>
</feature>
<name>A0A5J4V1U8_9EUKA</name>
<accession>A0A5J4V1U8</accession>
<evidence type="ECO:0000256" key="5">
    <source>
        <dbReference type="ARBA" id="ARBA00023211"/>
    </source>
</evidence>
<comment type="catalytic activity">
    <reaction evidence="7 8">
        <text>O-phospho-L-threonyl-[protein] + H2O = L-threonyl-[protein] + phosphate</text>
        <dbReference type="Rhea" id="RHEA:47004"/>
        <dbReference type="Rhea" id="RHEA-COMP:11060"/>
        <dbReference type="Rhea" id="RHEA-COMP:11605"/>
        <dbReference type="ChEBI" id="CHEBI:15377"/>
        <dbReference type="ChEBI" id="CHEBI:30013"/>
        <dbReference type="ChEBI" id="CHEBI:43474"/>
        <dbReference type="ChEBI" id="CHEBI:61977"/>
        <dbReference type="EC" id="3.1.3.16"/>
    </reaction>
</comment>
<dbReference type="PROSITE" id="PS00125">
    <property type="entry name" value="SER_THR_PHOSPHATASE"/>
    <property type="match status" value="1"/>
</dbReference>
<comment type="caution">
    <text evidence="11">The sequence shown here is derived from an EMBL/GenBank/DDBJ whole genome shotgun (WGS) entry which is preliminary data.</text>
</comment>
<dbReference type="InterPro" id="IPR006186">
    <property type="entry name" value="Ser/Thr-sp_prot-phosphatase"/>
</dbReference>
<sequence>VLLDIYQLFFPDELYLIWLTHIGEIGIGNALSRALIRILKFDLTTEDIIINKNDIEDENLDNRLQIYGNDNDDEEDGIVFDDADAIISWEKRNKDDEEQSIIQTVKENMNRPRFHPLNPSFRSKQRVFRVIEEMEEELDTTFVTLNVIWNQNRFEGIGQNIIYEINEKGKQIDDDIRLNRIDDDYPTIFGGGGMWSRRWGKFPKLNELSEKQRIEEQSSSSMTRNLEKKTDDDQQKNLRFFIGKCNPELLAMRTVMKGLWESGTRRIPTNQRQSDNSLQIIINSNLTPFPRVLQSFSSPHAPLVPCNHKCGIVGNVHVWKRIPQEKWLKFIQDKLEHPKPIFILKGAAWDNYHRKGRSFYSCSETSATFGQMNQIFDPRYPVFALQRFKSLTKFYFPKIQPTNNPPIIKLPQFSSDLQTKFKQILENREKMNQDRQMGKESEIQSEGVISFKEVIRFKNEIRQLINKDLRKLLKIFQNEDFENFIKHSHEYYEEVEKKLQHIDIDVHFGSKIKINSNQNQEEKDLVKEKCTQQITIENNSNSIIKDSQSIENEDENQLIDDIELINKQGLLIVGDIHGNFNALLKVLDIVDDVLLRNDPSRGKVVFLGDYIDRGIHSLECVILIIAYKLAFPNRVFLLRGNHESVGTQYFCYTFNLRICTMYNEQFRDYYSKYSQHSEENPNIFQISPITQRFIDIFTMMPISCTATLLYHYSNQIADNLKTQDIPKSQSQRIRENQTQILDQTSPHNSQPLHPIIHSRRIQLNHGGITPIMPVASLEDECPSMEAEDEYRLQQIYTQKRDEHWTRNRAILKFTTWGDPSHLELIDKGRPPFCQESTDRYVRANGIDTVVRAHQDANHGFYFPTHNGKVATIFSSDTYCSTQSKGSVFLVRLSSPSERFNQDPFINQHATTHNSLISKTSQSLSSQTNSQNASILPFSPLLIFDTIQLESEDYLQKFDYSLEDVEEASREKEEERILSALKRIKTHKQADVTIKQIEKEI</sequence>
<protein>
    <recommendedName>
        <fullName evidence="8">Serine/threonine-protein phosphatase</fullName>
        <ecNumber evidence="8">3.1.3.16</ecNumber>
    </recommendedName>
</protein>
<dbReference type="CDD" id="cd00144">
    <property type="entry name" value="MPP_PPP_family"/>
    <property type="match status" value="1"/>
</dbReference>
<dbReference type="InterPro" id="IPR029052">
    <property type="entry name" value="Metallo-depent_PP-like"/>
</dbReference>
<dbReference type="AlphaFoldDB" id="A0A5J4V1U8"/>
<keyword evidence="5" id="KW-0464">Manganese</keyword>
<reference evidence="11 12" key="1">
    <citation type="submission" date="2019-03" db="EMBL/GenBank/DDBJ databases">
        <title>Single cell metagenomics reveals metabolic interactions within the superorganism composed of flagellate Streblomastix strix and complex community of Bacteroidetes bacteria on its surface.</title>
        <authorList>
            <person name="Treitli S.C."/>
            <person name="Kolisko M."/>
            <person name="Husnik F."/>
            <person name="Keeling P."/>
            <person name="Hampl V."/>
        </authorList>
    </citation>
    <scope>NUCLEOTIDE SEQUENCE [LARGE SCALE GENOMIC DNA]</scope>
    <source>
        <strain evidence="11">ST1C</strain>
    </source>
</reference>
<dbReference type="EC" id="3.1.3.16" evidence="8"/>
<keyword evidence="2" id="KW-0479">Metal-binding</keyword>
<dbReference type="PRINTS" id="PR00114">
    <property type="entry name" value="STPHPHTASE"/>
</dbReference>
<evidence type="ECO:0000256" key="9">
    <source>
        <dbReference type="SAM" id="MobiDB-lite"/>
    </source>
</evidence>
<comment type="cofactor">
    <cofactor evidence="1">
        <name>Mn(2+)</name>
        <dbReference type="ChEBI" id="CHEBI:29035"/>
    </cofactor>
</comment>
<dbReference type="SMART" id="SM00156">
    <property type="entry name" value="PP2Ac"/>
    <property type="match status" value="1"/>
</dbReference>
<feature type="non-terminal residue" evidence="11">
    <location>
        <position position="1"/>
    </location>
</feature>
<dbReference type="InterPro" id="IPR004843">
    <property type="entry name" value="Calcineurin-like_PHP"/>
</dbReference>
<evidence type="ECO:0000256" key="7">
    <source>
        <dbReference type="ARBA" id="ARBA00048336"/>
    </source>
</evidence>
<evidence type="ECO:0000313" key="12">
    <source>
        <dbReference type="Proteomes" id="UP000324800"/>
    </source>
</evidence>
<proteinExistence type="inferred from homology"/>